<name>A0A7Y0Q2V0_9FIRM</name>
<organism evidence="1 2">
    <name type="scientific">Sulfobacillus harzensis</name>
    <dbReference type="NCBI Taxonomy" id="2729629"/>
    <lineage>
        <taxon>Bacteria</taxon>
        <taxon>Bacillati</taxon>
        <taxon>Bacillota</taxon>
        <taxon>Clostridia</taxon>
        <taxon>Eubacteriales</taxon>
        <taxon>Clostridiales Family XVII. Incertae Sedis</taxon>
        <taxon>Sulfobacillus</taxon>
    </lineage>
</organism>
<proteinExistence type="predicted"/>
<gene>
    <name evidence="1" type="ORF">HIJ39_04115</name>
</gene>
<dbReference type="AlphaFoldDB" id="A0A7Y0Q2V0"/>
<protein>
    <submittedName>
        <fullName evidence="1">Uncharacterized protein</fullName>
    </submittedName>
</protein>
<dbReference type="EMBL" id="JABBVZ010000009">
    <property type="protein sequence ID" value="NMP21544.1"/>
    <property type="molecule type" value="Genomic_DNA"/>
</dbReference>
<evidence type="ECO:0000313" key="1">
    <source>
        <dbReference type="EMBL" id="NMP21544.1"/>
    </source>
</evidence>
<sequence>MRRRRSLAVAMGMLGLFVVGGAAWVLQLAPGRTVPRAVGMTAPPFRAGSTRGPVAFSGRGPAILYFYEADT</sequence>
<accession>A0A7Y0Q2V0</accession>
<evidence type="ECO:0000313" key="2">
    <source>
        <dbReference type="Proteomes" id="UP000533476"/>
    </source>
</evidence>
<comment type="caution">
    <text evidence="1">The sequence shown here is derived from an EMBL/GenBank/DDBJ whole genome shotgun (WGS) entry which is preliminary data.</text>
</comment>
<reference evidence="1 2" key="1">
    <citation type="submission" date="2020-04" db="EMBL/GenBank/DDBJ databases">
        <authorList>
            <person name="Zhang R."/>
            <person name="Schippers A."/>
        </authorList>
    </citation>
    <scope>NUCLEOTIDE SEQUENCE [LARGE SCALE GENOMIC DNA]</scope>
    <source>
        <strain evidence="1 2">DSM 109850</strain>
    </source>
</reference>
<dbReference type="Proteomes" id="UP000533476">
    <property type="component" value="Unassembled WGS sequence"/>
</dbReference>
<keyword evidence="2" id="KW-1185">Reference proteome</keyword>
<dbReference type="RefSeq" id="WP_169097000.1">
    <property type="nucleotide sequence ID" value="NZ_JABBVZ010000009.1"/>
</dbReference>